<feature type="transmembrane region" description="Helical" evidence="1">
    <location>
        <begin position="335"/>
        <end position="358"/>
    </location>
</feature>
<dbReference type="STRING" id="37927.SA2016_1334"/>
<reference evidence="2 3" key="1">
    <citation type="submission" date="2016-02" db="EMBL/GenBank/DDBJ databases">
        <title>Complete genome of Sinomonas atrocyanea KCTC 3377.</title>
        <authorList>
            <person name="Kim K.M."/>
        </authorList>
    </citation>
    <scope>NUCLEOTIDE SEQUENCE [LARGE SCALE GENOMIC DNA]</scope>
    <source>
        <strain evidence="2 3">KCTC 3377</strain>
    </source>
</reference>
<feature type="transmembrane region" description="Helical" evidence="1">
    <location>
        <begin position="370"/>
        <end position="389"/>
    </location>
</feature>
<feature type="transmembrane region" description="Helical" evidence="1">
    <location>
        <begin position="521"/>
        <end position="547"/>
    </location>
</feature>
<feature type="transmembrane region" description="Helical" evidence="1">
    <location>
        <begin position="288"/>
        <end position="308"/>
    </location>
</feature>
<dbReference type="AlphaFoldDB" id="A0A126ZZM3"/>
<keyword evidence="1" id="KW-1133">Transmembrane helix</keyword>
<accession>A0A126ZZM3</accession>
<dbReference type="PATRIC" id="fig|37927.3.peg.1380"/>
<feature type="transmembrane region" description="Helical" evidence="1">
    <location>
        <begin position="642"/>
        <end position="661"/>
    </location>
</feature>
<feature type="transmembrane region" description="Helical" evidence="1">
    <location>
        <begin position="196"/>
        <end position="216"/>
    </location>
</feature>
<dbReference type="KEGG" id="satk:SA2016_1334"/>
<evidence type="ECO:0008006" key="4">
    <source>
        <dbReference type="Google" id="ProtNLM"/>
    </source>
</evidence>
<feature type="transmembrane region" description="Helical" evidence="1">
    <location>
        <begin position="98"/>
        <end position="118"/>
    </location>
</feature>
<evidence type="ECO:0000313" key="3">
    <source>
        <dbReference type="Proteomes" id="UP000070134"/>
    </source>
</evidence>
<evidence type="ECO:0000313" key="2">
    <source>
        <dbReference type="EMBL" id="AMM32014.1"/>
    </source>
</evidence>
<gene>
    <name evidence="2" type="ORF">SA2016_1334</name>
</gene>
<feature type="transmembrane region" description="Helical" evidence="1">
    <location>
        <begin position="589"/>
        <end position="610"/>
    </location>
</feature>
<name>A0A126ZZM3_9MICC</name>
<keyword evidence="1" id="KW-0812">Transmembrane</keyword>
<dbReference type="EMBL" id="CP014518">
    <property type="protein sequence ID" value="AMM32014.1"/>
    <property type="molecule type" value="Genomic_DNA"/>
</dbReference>
<feature type="transmembrane region" description="Helical" evidence="1">
    <location>
        <begin position="423"/>
        <end position="444"/>
    </location>
</feature>
<sequence>MGGDPSTPRAEARDILELRVHGVRNTPPQEMLGVAVEAIEVARDGAIPLADRLAGFYTAKDPDPAAATRIEAYSWGHLDRFAKGRGFLTGVWRTAYNVVWFLVAPFGFANAGYWARAFETDPSREGGLRTGSGGGITRLFGLALTLLLTSAVSTVVFDLVAVQCFLPADRSGTWRVCSALPGQLDGLGQWTRGQRLALFSLAPLAAVAAMAVLGLISDVRFRTRIHDAARVRAAHGAPDALPLAVPEMWMRRRVNSPTGLTHLAASLDLVVATLAWDAAPHDGAAAPTLFVLALVHLAASAAMIAFWARSVRAPHPLPVADGLLRRFAGSRDAQAGVLLVLAAVIYVLCLVLEIWGAGTDVPGPFGGGQLTPTLILVALTVLATAGCVVRAGYNEWIAAAVLSAGTAALWALLAGWLDPFGPGANAAALAVVVLSGVAVVVPYVSLRGRNARAREEAWHGAGPGVFMFLGLLVGAFLASALALGAGAFLRSGRFQTSAVPSDPLFRAVSLPGGAHDIAVPIAFWAFGGVLGLMAAVVTLVLIVVGLLKLRATTIDDPAIDPTEECYRPEIARQRRASAFLQRAEPLLHFLAWTVGVAVAVSLALAVLWQYRDRSGRWAWVRGVLARAFGADSVAVLWQAGQLIVLTAVVLGGTAVLSFAVAKAAAPEAARPLGLLWDLMAWLPRAAHPFGPACYSERAVPELADRMIRWLEPDGAPDPNRRVLLATHSLGTVLGVAALFHLAATGHADLLPRVRLLSFGMQLRPYFGRFFPELFGPDVLGTPGVGAPSFWTADPWKGKDLPALGAPPRSRARVLARAGVAAVRGTDAHDGARSAAAGPLTALLGSAPRPAAGTGSDGGGAPQAGRAQPVWLNLWRRTDYLGFPGYSYAQDANVLDRLALEMEPDSYMAQVATHGNYLPTVAYLEARRDLLLNW</sequence>
<feature type="transmembrane region" description="Helical" evidence="1">
    <location>
        <begin position="396"/>
        <end position="417"/>
    </location>
</feature>
<protein>
    <recommendedName>
        <fullName evidence="4">Integral membrane protein</fullName>
    </recommendedName>
</protein>
<dbReference type="RefSeq" id="WP_066496777.1">
    <property type="nucleotide sequence ID" value="NZ_BJMO01000039.1"/>
</dbReference>
<dbReference type="OrthoDB" id="4320047at2"/>
<feature type="transmembrane region" description="Helical" evidence="1">
    <location>
        <begin position="139"/>
        <end position="162"/>
    </location>
</feature>
<feature type="transmembrane region" description="Helical" evidence="1">
    <location>
        <begin position="465"/>
        <end position="489"/>
    </location>
</feature>
<dbReference type="Proteomes" id="UP000070134">
    <property type="component" value="Chromosome"/>
</dbReference>
<proteinExistence type="predicted"/>
<keyword evidence="3" id="KW-1185">Reference proteome</keyword>
<evidence type="ECO:0000256" key="1">
    <source>
        <dbReference type="SAM" id="Phobius"/>
    </source>
</evidence>
<keyword evidence="1" id="KW-0472">Membrane</keyword>
<organism evidence="2 3">
    <name type="scientific">Sinomonas atrocyanea</name>
    <dbReference type="NCBI Taxonomy" id="37927"/>
    <lineage>
        <taxon>Bacteria</taxon>
        <taxon>Bacillati</taxon>
        <taxon>Actinomycetota</taxon>
        <taxon>Actinomycetes</taxon>
        <taxon>Micrococcales</taxon>
        <taxon>Micrococcaceae</taxon>
        <taxon>Sinomonas</taxon>
    </lineage>
</organism>
<feature type="transmembrane region" description="Helical" evidence="1">
    <location>
        <begin position="258"/>
        <end position="276"/>
    </location>
</feature>